<proteinExistence type="predicted"/>
<keyword evidence="1" id="KW-1133">Transmembrane helix</keyword>
<evidence type="ECO:0000313" key="2">
    <source>
        <dbReference type="EMBL" id="RVW96236.1"/>
    </source>
</evidence>
<dbReference type="PANTHER" id="PTHR31513">
    <property type="entry name" value="EPHRIN TYPE-B RECEPTOR"/>
    <property type="match status" value="1"/>
</dbReference>
<accession>A0A438IHL7</accession>
<reference evidence="2 3" key="1">
    <citation type="journal article" date="2018" name="PLoS Genet.">
        <title>Population sequencing reveals clonal diversity and ancestral inbreeding in the grapevine cultivar Chardonnay.</title>
        <authorList>
            <person name="Roach M.J."/>
            <person name="Johnson D.L."/>
            <person name="Bohlmann J."/>
            <person name="van Vuuren H.J."/>
            <person name="Jones S.J."/>
            <person name="Pretorius I.S."/>
            <person name="Schmidt S.A."/>
            <person name="Borneman A.R."/>
        </authorList>
    </citation>
    <scope>NUCLEOTIDE SEQUENCE [LARGE SCALE GENOMIC DNA]</scope>
    <source>
        <strain evidence="3">cv. Chardonnay</strain>
        <tissue evidence="2">Leaf</tissue>
    </source>
</reference>
<name>A0A438IHL7_VITVI</name>
<dbReference type="AlphaFoldDB" id="A0A438IHL7"/>
<dbReference type="Proteomes" id="UP000288805">
    <property type="component" value="Unassembled WGS sequence"/>
</dbReference>
<feature type="transmembrane region" description="Helical" evidence="1">
    <location>
        <begin position="175"/>
        <end position="192"/>
    </location>
</feature>
<keyword evidence="1" id="KW-0472">Membrane</keyword>
<feature type="transmembrane region" description="Helical" evidence="1">
    <location>
        <begin position="238"/>
        <end position="258"/>
    </location>
</feature>
<comment type="caution">
    <text evidence="2">The sequence shown here is derived from an EMBL/GenBank/DDBJ whole genome shotgun (WGS) entry which is preliminary data.</text>
</comment>
<dbReference type="PANTHER" id="PTHR31513:SF10">
    <property type="entry name" value="TYROSINE-PROTEIN KINASE EPHRIN TYPE A_B RECEPTOR-LIKE DOMAIN-CONTAINING PROTEIN"/>
    <property type="match status" value="1"/>
</dbReference>
<protein>
    <submittedName>
        <fullName evidence="2">Uncharacterized protein</fullName>
    </submittedName>
</protein>
<sequence length="456" mass="50193">MGSLEHSLSSLYVNGSLRSDGQNFGENIKKGDDGIISNMGSGGGSGGTILLFIHTLAFANSSRISAAGGYGSPNGGGGGGGGRVHFHWSDIPIGDGYLPIASVEGSIYTGGGLGKGQGHSGENGTVTGKACPKGLYGIFCKMLEIVMEILCLRKLYCRSAQLVHLRMSVDLMKPFVIIAHPTSFHIVPYIFLFEVSLKFSLVALLESPCPYKCVSDRYHMPHCYTALEELIYTFGGPWLFGLILLGLLILLALVLSVARMKYVSADELPALVPPRRSSRIDHSFPFLESLNEVLETNRTEESQNHVHRMYFNGPNTFREPWHLPRFPPEQVIELCKLSLSLSFMYNGCITRFVNEINGLAAYQWWKDQCTAFSAFLHIHSHGHGYSDDGKRNCNDFVNLFAQNMIMLAYVLAVHVLCMKGLRINFDGISSICKSFMMAQVKVKGDKGFVGGYRFKS</sequence>
<organism evidence="2 3">
    <name type="scientific">Vitis vinifera</name>
    <name type="common">Grape</name>
    <dbReference type="NCBI Taxonomy" id="29760"/>
    <lineage>
        <taxon>Eukaryota</taxon>
        <taxon>Viridiplantae</taxon>
        <taxon>Streptophyta</taxon>
        <taxon>Embryophyta</taxon>
        <taxon>Tracheophyta</taxon>
        <taxon>Spermatophyta</taxon>
        <taxon>Magnoliopsida</taxon>
        <taxon>eudicotyledons</taxon>
        <taxon>Gunneridae</taxon>
        <taxon>Pentapetalae</taxon>
        <taxon>rosids</taxon>
        <taxon>Vitales</taxon>
        <taxon>Vitaceae</taxon>
        <taxon>Viteae</taxon>
        <taxon>Vitis</taxon>
    </lineage>
</organism>
<evidence type="ECO:0000313" key="3">
    <source>
        <dbReference type="Proteomes" id="UP000288805"/>
    </source>
</evidence>
<evidence type="ECO:0000256" key="1">
    <source>
        <dbReference type="SAM" id="Phobius"/>
    </source>
</evidence>
<keyword evidence="1" id="KW-0812">Transmembrane</keyword>
<dbReference type="EMBL" id="QGNW01000108">
    <property type="protein sequence ID" value="RVW96236.1"/>
    <property type="molecule type" value="Genomic_DNA"/>
</dbReference>
<gene>
    <name evidence="2" type="ORF">CK203_020869</name>
</gene>